<protein>
    <submittedName>
        <fullName evidence="1">Thioesterase family protein</fullName>
        <ecNumber evidence="1">3.1.2.-</ecNumber>
    </submittedName>
</protein>
<dbReference type="RefSeq" id="WP_004868080.1">
    <property type="nucleotide sequence ID" value="NZ_BBLI01000018.1"/>
</dbReference>
<reference evidence="1" key="1">
    <citation type="submission" date="2023-08" db="EMBL/GenBank/DDBJ databases">
        <title>Emergence of clinically-relevant ST2 carbapenem-resistant Acinetobacter baumannii strains in hospital sewages in Zhejiang, East of China.</title>
        <authorList>
            <person name="Kaichao C."/>
            <person name="Zhang R."/>
        </authorList>
    </citation>
    <scope>NUCLEOTIDE SEQUENCE</scope>
    <source>
        <strain evidence="1">M-SY-60</strain>
    </source>
</reference>
<dbReference type="Gene3D" id="3.10.129.10">
    <property type="entry name" value="Hotdog Thioesterase"/>
    <property type="match status" value="1"/>
</dbReference>
<dbReference type="CDD" id="cd00586">
    <property type="entry name" value="4HBT"/>
    <property type="match status" value="1"/>
</dbReference>
<dbReference type="GeneID" id="84211022"/>
<sequence>MEDLSKYPVVLKQAVAWGDMDAFGHVNNVVYYRYMESARILHFAQLGLLKEEFLTVVASNQCKYIKPIYYPDHIDVYTRVEEIRNSAFRMSYILFSTEQQSIVATGDAVIVCVDKDNMQKTVIPEYIKQKLIQSELQVGHELI</sequence>
<evidence type="ECO:0000313" key="2">
    <source>
        <dbReference type="Proteomes" id="UP001243195"/>
    </source>
</evidence>
<proteinExistence type="predicted"/>
<comment type="caution">
    <text evidence="1">The sequence shown here is derived from an EMBL/GenBank/DDBJ whole genome shotgun (WGS) entry which is preliminary data.</text>
</comment>
<keyword evidence="1" id="KW-0378">Hydrolase</keyword>
<dbReference type="GO" id="GO:0047617">
    <property type="term" value="F:fatty acyl-CoA hydrolase activity"/>
    <property type="evidence" value="ECO:0007669"/>
    <property type="project" value="TreeGrafter"/>
</dbReference>
<dbReference type="InterPro" id="IPR029069">
    <property type="entry name" value="HotDog_dom_sf"/>
</dbReference>
<organism evidence="1 2">
    <name type="scientific">Acinetobacter gerneri</name>
    <dbReference type="NCBI Taxonomy" id="202952"/>
    <lineage>
        <taxon>Bacteria</taxon>
        <taxon>Pseudomonadati</taxon>
        <taxon>Pseudomonadota</taxon>
        <taxon>Gammaproteobacteria</taxon>
        <taxon>Moraxellales</taxon>
        <taxon>Moraxellaceae</taxon>
        <taxon>Acinetobacter</taxon>
    </lineage>
</organism>
<dbReference type="SUPFAM" id="SSF54637">
    <property type="entry name" value="Thioesterase/thiol ester dehydrase-isomerase"/>
    <property type="match status" value="1"/>
</dbReference>
<name>A0AAW8JNZ7_9GAMM</name>
<dbReference type="InterPro" id="IPR050563">
    <property type="entry name" value="4-hydroxybenzoyl-CoA_TE"/>
</dbReference>
<dbReference type="EMBL" id="JAVIDA010000058">
    <property type="protein sequence ID" value="MDQ9073697.1"/>
    <property type="molecule type" value="Genomic_DNA"/>
</dbReference>
<dbReference type="AlphaFoldDB" id="A0AAW8JNZ7"/>
<dbReference type="Pfam" id="PF13279">
    <property type="entry name" value="4HBT_2"/>
    <property type="match status" value="1"/>
</dbReference>
<dbReference type="Proteomes" id="UP001243195">
    <property type="component" value="Unassembled WGS sequence"/>
</dbReference>
<accession>A0AAW8JNZ7</accession>
<dbReference type="EC" id="3.1.2.-" evidence="1"/>
<gene>
    <name evidence="1" type="ORF">RFH51_19875</name>
</gene>
<dbReference type="PANTHER" id="PTHR31793:SF40">
    <property type="entry name" value="ACYL-COA THIOESTER HYDROLASE, YBGC_YBAW FAMILY"/>
    <property type="match status" value="1"/>
</dbReference>
<evidence type="ECO:0000313" key="1">
    <source>
        <dbReference type="EMBL" id="MDQ9073697.1"/>
    </source>
</evidence>
<dbReference type="PANTHER" id="PTHR31793">
    <property type="entry name" value="4-HYDROXYBENZOYL-COA THIOESTERASE FAMILY MEMBER"/>
    <property type="match status" value="1"/>
</dbReference>